<accession>A0A0L1IKT1</accession>
<dbReference type="GO" id="GO:0006520">
    <property type="term" value="P:amino acid metabolic process"/>
    <property type="evidence" value="ECO:0007669"/>
    <property type="project" value="TreeGrafter"/>
</dbReference>
<dbReference type="PANTHER" id="PTHR43795:SF63">
    <property type="entry name" value="PUTATIVE (AFU_ORTHOLOGUE AFUA_4G00630)-RELATED"/>
    <property type="match status" value="1"/>
</dbReference>
<proteinExistence type="inferred from homology"/>
<dbReference type="InterPro" id="IPR015424">
    <property type="entry name" value="PyrdxlP-dep_Trfase"/>
</dbReference>
<reference evidence="4 5" key="1">
    <citation type="submission" date="2014-06" db="EMBL/GenBank/DDBJ databases">
        <title>The Genome of the Aflatoxigenic Filamentous Fungus Aspergillus nomius.</title>
        <authorList>
            <person name="Moore M.G."/>
            <person name="Shannon B.M."/>
            <person name="Brian M.M."/>
        </authorList>
    </citation>
    <scope>NUCLEOTIDE SEQUENCE [LARGE SCALE GENOMIC DNA]</scope>
    <source>
        <strain evidence="4 5">NRRL 13137</strain>
    </source>
</reference>
<dbReference type="STRING" id="1509407.A0A0L1IKT1"/>
<dbReference type="GO" id="GO:0030170">
    <property type="term" value="F:pyridoxal phosphate binding"/>
    <property type="evidence" value="ECO:0007669"/>
    <property type="project" value="InterPro"/>
</dbReference>
<evidence type="ECO:0000259" key="3">
    <source>
        <dbReference type="Pfam" id="PF00155"/>
    </source>
</evidence>
<dbReference type="Gene3D" id="3.90.1150.10">
    <property type="entry name" value="Aspartate Aminotransferase, domain 1"/>
    <property type="match status" value="1"/>
</dbReference>
<dbReference type="InterPro" id="IPR004838">
    <property type="entry name" value="NHTrfase_class1_PyrdxlP-BS"/>
</dbReference>
<sequence length="290" mass="32882">MRLAAKVAPVNFDDCSPFEPAAVEKYQQALLQFENQTSNKIRALVLCHPHNPLGRCYPEQTIIEIMRLCQKYQIHLISDEIYALSTWENEIDPTLAPVKLQSLLSISPKGIIDPGLTHILWGMSKDFGANGIRIGVIVSQANAGLHNTLCATSLYTYVSGLSDYIAANILEDGAFTDQYIEMNRQRQRDSYHFVAEYLQRRGLEYEPGCNAGFFVWVNLGKKYLENRQKTQYDGPDLSQEIVDRLWNQKVFLASGNAFGSEKPGWFRIVTSHPTEYLTEALRRIELAMGN</sequence>
<protein>
    <submittedName>
        <fullName evidence="4">ACC synthase</fullName>
    </submittedName>
</protein>
<evidence type="ECO:0000256" key="2">
    <source>
        <dbReference type="ARBA" id="ARBA00022898"/>
    </source>
</evidence>
<dbReference type="AlphaFoldDB" id="A0A0L1IKT1"/>
<comment type="caution">
    <text evidence="4">The sequence shown here is derived from an EMBL/GenBank/DDBJ whole genome shotgun (WGS) entry which is preliminary data.</text>
</comment>
<dbReference type="EMBL" id="JNOM01000865">
    <property type="protein sequence ID" value="KNG79875.1"/>
    <property type="molecule type" value="Genomic_DNA"/>
</dbReference>
<organism evidence="4 5">
    <name type="scientific">Aspergillus nomiae NRRL (strain ATCC 15546 / NRRL 13137 / CBS 260.88 / M93)</name>
    <dbReference type="NCBI Taxonomy" id="1509407"/>
    <lineage>
        <taxon>Eukaryota</taxon>
        <taxon>Fungi</taxon>
        <taxon>Dikarya</taxon>
        <taxon>Ascomycota</taxon>
        <taxon>Pezizomycotina</taxon>
        <taxon>Eurotiomycetes</taxon>
        <taxon>Eurotiomycetidae</taxon>
        <taxon>Eurotiales</taxon>
        <taxon>Aspergillaceae</taxon>
        <taxon>Aspergillus</taxon>
        <taxon>Aspergillus subgen. Circumdati</taxon>
    </lineage>
</organism>
<dbReference type="RefSeq" id="XP_015400798.1">
    <property type="nucleotide sequence ID" value="XM_015557159.1"/>
</dbReference>
<dbReference type="OrthoDB" id="7042322at2759"/>
<dbReference type="Gene3D" id="3.40.640.10">
    <property type="entry name" value="Type I PLP-dependent aspartate aminotransferase-like (Major domain)"/>
    <property type="match status" value="1"/>
</dbReference>
<dbReference type="GO" id="GO:0008483">
    <property type="term" value="F:transaminase activity"/>
    <property type="evidence" value="ECO:0007669"/>
    <property type="project" value="TreeGrafter"/>
</dbReference>
<dbReference type="PRINTS" id="PR00753">
    <property type="entry name" value="ACCSYNTHASE"/>
</dbReference>
<gene>
    <name evidence="4" type="ORF">ANOM_011907</name>
</gene>
<comment type="similarity">
    <text evidence="1">Belongs to the class-I pyridoxal-phosphate-dependent aminotransferase family.</text>
</comment>
<dbReference type="PANTHER" id="PTHR43795">
    <property type="entry name" value="BIFUNCTIONAL ASPARTATE AMINOTRANSFERASE AND GLUTAMATE/ASPARTATE-PREPHENATE AMINOTRANSFERASE-RELATED"/>
    <property type="match status" value="1"/>
</dbReference>
<dbReference type="InterPro" id="IPR015421">
    <property type="entry name" value="PyrdxlP-dep_Trfase_major"/>
</dbReference>
<dbReference type="CDD" id="cd00609">
    <property type="entry name" value="AAT_like"/>
    <property type="match status" value="1"/>
</dbReference>
<evidence type="ECO:0000256" key="1">
    <source>
        <dbReference type="ARBA" id="ARBA00007441"/>
    </source>
</evidence>
<name>A0A0L1IKT1_ASPN3</name>
<dbReference type="PROSITE" id="PS00105">
    <property type="entry name" value="AA_TRANSFER_CLASS_1"/>
    <property type="match status" value="1"/>
</dbReference>
<keyword evidence="2" id="KW-0663">Pyridoxal phosphate</keyword>
<dbReference type="InterPro" id="IPR015422">
    <property type="entry name" value="PyrdxlP-dep_Trfase_small"/>
</dbReference>
<dbReference type="InterPro" id="IPR050478">
    <property type="entry name" value="Ethylene_sulfur-biosynth"/>
</dbReference>
<evidence type="ECO:0000313" key="4">
    <source>
        <dbReference type="EMBL" id="KNG79875.1"/>
    </source>
</evidence>
<keyword evidence="5" id="KW-1185">Reference proteome</keyword>
<dbReference type="Proteomes" id="UP000037505">
    <property type="component" value="Unassembled WGS sequence"/>
</dbReference>
<dbReference type="GeneID" id="26813707"/>
<feature type="domain" description="Aminotransferase class I/classII large" evidence="3">
    <location>
        <begin position="25"/>
        <end position="284"/>
    </location>
</feature>
<dbReference type="SUPFAM" id="SSF53383">
    <property type="entry name" value="PLP-dependent transferases"/>
    <property type="match status" value="1"/>
</dbReference>
<evidence type="ECO:0000313" key="5">
    <source>
        <dbReference type="Proteomes" id="UP000037505"/>
    </source>
</evidence>
<dbReference type="Pfam" id="PF00155">
    <property type="entry name" value="Aminotran_1_2"/>
    <property type="match status" value="1"/>
</dbReference>
<dbReference type="InterPro" id="IPR004839">
    <property type="entry name" value="Aminotransferase_I/II_large"/>
</dbReference>